<protein>
    <recommendedName>
        <fullName evidence="5">RNase H type-1 domain-containing protein</fullName>
    </recommendedName>
</protein>
<dbReference type="Pfam" id="PF13966">
    <property type="entry name" value="zf-RVT"/>
    <property type="match status" value="1"/>
</dbReference>
<dbReference type="CDD" id="cd06222">
    <property type="entry name" value="RNase_H_like"/>
    <property type="match status" value="1"/>
</dbReference>
<dbReference type="EMBL" id="SDMP01000001">
    <property type="protein sequence ID" value="RYR79443.1"/>
    <property type="molecule type" value="Genomic_DNA"/>
</dbReference>
<dbReference type="STRING" id="3818.A0A445EVK8"/>
<dbReference type="GO" id="GO:0003676">
    <property type="term" value="F:nucleic acid binding"/>
    <property type="evidence" value="ECO:0007669"/>
    <property type="project" value="InterPro"/>
</dbReference>
<dbReference type="Proteomes" id="UP000289738">
    <property type="component" value="Chromosome A01"/>
</dbReference>
<dbReference type="InterPro" id="IPR012337">
    <property type="entry name" value="RNaseH-like_sf"/>
</dbReference>
<dbReference type="Pfam" id="PF13456">
    <property type="entry name" value="RVT_3"/>
    <property type="match status" value="1"/>
</dbReference>
<evidence type="ECO:0000313" key="3">
    <source>
        <dbReference type="EMBL" id="RYR79443.1"/>
    </source>
</evidence>
<evidence type="ECO:0000259" key="1">
    <source>
        <dbReference type="Pfam" id="PF13456"/>
    </source>
</evidence>
<dbReference type="Gene3D" id="3.30.420.10">
    <property type="entry name" value="Ribonuclease H-like superfamily/Ribonuclease H"/>
    <property type="match status" value="1"/>
</dbReference>
<dbReference type="SUPFAM" id="SSF53098">
    <property type="entry name" value="Ribonuclease H-like"/>
    <property type="match status" value="1"/>
</dbReference>
<gene>
    <name evidence="3" type="ORF">Ahy_A01g004254</name>
</gene>
<dbReference type="InterPro" id="IPR026960">
    <property type="entry name" value="RVT-Znf"/>
</dbReference>
<comment type="caution">
    <text evidence="3">The sequence shown here is derived from an EMBL/GenBank/DDBJ whole genome shotgun (WGS) entry which is preliminary data.</text>
</comment>
<dbReference type="InterPro" id="IPR053151">
    <property type="entry name" value="RNase_H-like"/>
</dbReference>
<dbReference type="InterPro" id="IPR044730">
    <property type="entry name" value="RNase_H-like_dom_plant"/>
</dbReference>
<dbReference type="InterPro" id="IPR036397">
    <property type="entry name" value="RNaseH_sf"/>
</dbReference>
<proteinExistence type="predicted"/>
<evidence type="ECO:0000259" key="2">
    <source>
        <dbReference type="Pfam" id="PF13966"/>
    </source>
</evidence>
<evidence type="ECO:0000313" key="4">
    <source>
        <dbReference type="Proteomes" id="UP000289738"/>
    </source>
</evidence>
<accession>A0A445EVK8</accession>
<dbReference type="PANTHER" id="PTHR47723">
    <property type="entry name" value="OS05G0353850 PROTEIN"/>
    <property type="match status" value="1"/>
</dbReference>
<dbReference type="AlphaFoldDB" id="A0A445EVK8"/>
<sequence>MAPSVNVILKNPLLRTLSRMMFSLPTFFPFQDMDAEGKDFLKRRGRWSVGRGTEIDIWKDNWVVGIDNLGRHGEGQTRRGEGWDANRIKELFPGNIAELINRTPISLINKKDNFVWPYRLDGQYSVKSGYHSAKEEKDTKEEIKFNKASTMHRILPVNINLYQQRCAIKPSCSICQGENETVEHALLLCPWTRAVWFGSSLQIAPTANNVSSFEKWMIDTVRKIKSGTRKEQDRILCKESAHFSANKNQSRIEQLATEYHNITEGCSTNNIPRADRYRERRRITWRPPPQNRLKVNTDAAYHRKTGTAASAVVIRNWQGKIITGTTSRFTTTSAIAAEAQAYREALIIIKNLQILNCIIETDCLPLVQAIKARMPIAEADAIIRDILQLLDEFLDVGAT</sequence>
<dbReference type="PANTHER" id="PTHR47723:SF24">
    <property type="entry name" value="RNASE H TYPE-1 DOMAIN-CONTAINING PROTEIN"/>
    <property type="match status" value="1"/>
</dbReference>
<evidence type="ECO:0008006" key="5">
    <source>
        <dbReference type="Google" id="ProtNLM"/>
    </source>
</evidence>
<name>A0A445EVK8_ARAHY</name>
<reference evidence="3 4" key="1">
    <citation type="submission" date="2019-01" db="EMBL/GenBank/DDBJ databases">
        <title>Sequencing of cultivated peanut Arachis hypogaea provides insights into genome evolution and oil improvement.</title>
        <authorList>
            <person name="Chen X."/>
        </authorList>
    </citation>
    <scope>NUCLEOTIDE SEQUENCE [LARGE SCALE GENOMIC DNA]</scope>
    <source>
        <strain evidence="4">cv. Fuhuasheng</strain>
        <tissue evidence="3">Leaves</tissue>
    </source>
</reference>
<dbReference type="GO" id="GO:0004523">
    <property type="term" value="F:RNA-DNA hybrid ribonuclease activity"/>
    <property type="evidence" value="ECO:0007669"/>
    <property type="project" value="InterPro"/>
</dbReference>
<keyword evidence="4" id="KW-1185">Reference proteome</keyword>
<feature type="domain" description="Reverse transcriptase zinc-binding" evidence="2">
    <location>
        <begin position="144"/>
        <end position="196"/>
    </location>
</feature>
<feature type="domain" description="RNase H type-1" evidence="1">
    <location>
        <begin position="296"/>
        <end position="393"/>
    </location>
</feature>
<dbReference type="InterPro" id="IPR002156">
    <property type="entry name" value="RNaseH_domain"/>
</dbReference>
<organism evidence="3 4">
    <name type="scientific">Arachis hypogaea</name>
    <name type="common">Peanut</name>
    <dbReference type="NCBI Taxonomy" id="3818"/>
    <lineage>
        <taxon>Eukaryota</taxon>
        <taxon>Viridiplantae</taxon>
        <taxon>Streptophyta</taxon>
        <taxon>Embryophyta</taxon>
        <taxon>Tracheophyta</taxon>
        <taxon>Spermatophyta</taxon>
        <taxon>Magnoliopsida</taxon>
        <taxon>eudicotyledons</taxon>
        <taxon>Gunneridae</taxon>
        <taxon>Pentapetalae</taxon>
        <taxon>rosids</taxon>
        <taxon>fabids</taxon>
        <taxon>Fabales</taxon>
        <taxon>Fabaceae</taxon>
        <taxon>Papilionoideae</taxon>
        <taxon>50 kb inversion clade</taxon>
        <taxon>dalbergioids sensu lato</taxon>
        <taxon>Dalbergieae</taxon>
        <taxon>Pterocarpus clade</taxon>
        <taxon>Arachis</taxon>
    </lineage>
</organism>